<geneLocation type="plasmid" evidence="2">
    <name>pNSL1</name>
</geneLocation>
<dbReference type="EMBL" id="KJ605395">
    <property type="protein sequence ID" value="AIU93511.1"/>
    <property type="molecule type" value="Genomic_DNA"/>
</dbReference>
<protein>
    <submittedName>
        <fullName evidence="2">Uncharacterized protein</fullName>
    </submittedName>
</protein>
<proteinExistence type="predicted"/>
<evidence type="ECO:0000313" key="2">
    <source>
        <dbReference type="EMBL" id="AIU93511.1"/>
    </source>
</evidence>
<evidence type="ECO:0000256" key="1">
    <source>
        <dbReference type="SAM" id="Phobius"/>
    </source>
</evidence>
<reference evidence="2" key="1">
    <citation type="submission" date="2014-03" db="EMBL/GenBank/DDBJ databases">
        <authorList>
            <person name="Zhang G."/>
            <person name="Zhu L."/>
            <person name="Fang P."/>
        </authorList>
    </citation>
    <scope>NUCLEOTIDE SEQUENCE</scope>
    <source>
        <strain evidence="2">NS1</strain>
        <plasmid evidence="2">pNSL1</plasmid>
    </source>
</reference>
<keyword evidence="1" id="KW-0472">Membrane</keyword>
<keyword evidence="1" id="KW-1133">Transmembrane helix</keyword>
<accession>A0A097SPR9</accession>
<feature type="transmembrane region" description="Helical" evidence="1">
    <location>
        <begin position="58"/>
        <end position="79"/>
    </location>
</feature>
<organism evidence="2">
    <name type="scientific">Rhodococcus sp. NS1</name>
    <dbReference type="NCBI Taxonomy" id="402236"/>
    <lineage>
        <taxon>Bacteria</taxon>
        <taxon>Bacillati</taxon>
        <taxon>Actinomycetota</taxon>
        <taxon>Actinomycetes</taxon>
        <taxon>Mycobacteriales</taxon>
        <taxon>Nocardiaceae</taxon>
        <taxon>Rhodococcus</taxon>
    </lineage>
</organism>
<keyword evidence="1" id="KW-0812">Transmembrane</keyword>
<dbReference type="AlphaFoldDB" id="A0A097SPR9"/>
<sequence>MLEYVQAKVGRGRCLGTCRYIVGLAQVPIKSGAAHAVTSSAEWRGSSVASWRGQVTPMTRVLCAASMTSLVMVSSSLIFRTRWIWGKRRSRSRKLPRVIRAMAAMAWASVKSSGSRVLPRDCRRSSR</sequence>
<keyword evidence="2" id="KW-0614">Plasmid</keyword>
<gene>
    <name evidence="2" type="ORF">LRS1606.77</name>
</gene>
<name>A0A097SPR9_9NOCA</name>